<sequence>MARKRPILAETQSDQPRKKGRHLSEDSSTISEQKDVPAIPSSPISPKDISDSTVHAETPSGSPKLNSGTKSPYTAEFFADMADTIAKLFPFEAFARTHDCSIGEVSQAISAMIVSPLSDPSFAWHSDDSICIAEYGQHMIEIWNEHYERKLNNADTPANQPAVNDISIPTASQSSSDSEIDSNDESDSSASFDQGYPDATPFQDEVDTSDSELFVDCLKEEPQLPKKSCLSTQSQRAHARPAKRVRWAPPLSPVTREHVYKDGFGNYVPVPTEGEVQEMERRKRRKETRHRSKADQGLFDEPELTFNAVDWLSEFDGLSYLV</sequence>
<feature type="compositionally biased region" description="Polar residues" evidence="1">
    <location>
        <begin position="53"/>
        <end position="70"/>
    </location>
</feature>
<organism evidence="2 3">
    <name type="scientific">Aspergillus leporis</name>
    <dbReference type="NCBI Taxonomy" id="41062"/>
    <lineage>
        <taxon>Eukaryota</taxon>
        <taxon>Fungi</taxon>
        <taxon>Dikarya</taxon>
        <taxon>Ascomycota</taxon>
        <taxon>Pezizomycotina</taxon>
        <taxon>Eurotiomycetes</taxon>
        <taxon>Eurotiomycetidae</taxon>
        <taxon>Eurotiales</taxon>
        <taxon>Aspergillaceae</taxon>
        <taxon>Aspergillus</taxon>
        <taxon>Aspergillus subgen. Circumdati</taxon>
    </lineage>
</organism>
<evidence type="ECO:0000256" key="1">
    <source>
        <dbReference type="SAM" id="MobiDB-lite"/>
    </source>
</evidence>
<name>A0A5N5XCQ3_9EURO</name>
<evidence type="ECO:0000313" key="2">
    <source>
        <dbReference type="EMBL" id="KAB8078446.1"/>
    </source>
</evidence>
<feature type="region of interest" description="Disordered" evidence="1">
    <location>
        <begin position="153"/>
        <end position="205"/>
    </location>
</feature>
<dbReference type="Proteomes" id="UP000326565">
    <property type="component" value="Unassembled WGS sequence"/>
</dbReference>
<dbReference type="EMBL" id="ML732158">
    <property type="protein sequence ID" value="KAB8078446.1"/>
    <property type="molecule type" value="Genomic_DNA"/>
</dbReference>
<dbReference type="OrthoDB" id="4492028at2759"/>
<protein>
    <submittedName>
        <fullName evidence="2">Uncharacterized protein</fullName>
    </submittedName>
</protein>
<feature type="region of interest" description="Disordered" evidence="1">
    <location>
        <begin position="276"/>
        <end position="296"/>
    </location>
</feature>
<proteinExistence type="predicted"/>
<feature type="compositionally biased region" description="Acidic residues" evidence="1">
    <location>
        <begin position="178"/>
        <end position="187"/>
    </location>
</feature>
<feature type="compositionally biased region" description="Basic residues" evidence="1">
    <location>
        <begin position="282"/>
        <end position="292"/>
    </location>
</feature>
<accession>A0A5N5XCQ3</accession>
<feature type="region of interest" description="Disordered" evidence="1">
    <location>
        <begin position="1"/>
        <end position="70"/>
    </location>
</feature>
<gene>
    <name evidence="2" type="ORF">BDV29DRAFT_2914</name>
</gene>
<feature type="compositionally biased region" description="Polar residues" evidence="1">
    <location>
        <begin position="153"/>
        <end position="171"/>
    </location>
</feature>
<dbReference type="AlphaFoldDB" id="A0A5N5XCQ3"/>
<keyword evidence="3" id="KW-1185">Reference proteome</keyword>
<reference evidence="2 3" key="1">
    <citation type="submission" date="2019-04" db="EMBL/GenBank/DDBJ databases">
        <title>Friends and foes A comparative genomics study of 23 Aspergillus species from section Flavi.</title>
        <authorList>
            <consortium name="DOE Joint Genome Institute"/>
            <person name="Kjaerbolling I."/>
            <person name="Vesth T."/>
            <person name="Frisvad J.C."/>
            <person name="Nybo J.L."/>
            <person name="Theobald S."/>
            <person name="Kildgaard S."/>
            <person name="Isbrandt T."/>
            <person name="Kuo A."/>
            <person name="Sato A."/>
            <person name="Lyhne E.K."/>
            <person name="Kogle M.E."/>
            <person name="Wiebenga A."/>
            <person name="Kun R.S."/>
            <person name="Lubbers R.J."/>
            <person name="Makela M.R."/>
            <person name="Barry K."/>
            <person name="Chovatia M."/>
            <person name="Clum A."/>
            <person name="Daum C."/>
            <person name="Haridas S."/>
            <person name="He G."/>
            <person name="LaButti K."/>
            <person name="Lipzen A."/>
            <person name="Mondo S."/>
            <person name="Riley R."/>
            <person name="Salamov A."/>
            <person name="Simmons B.A."/>
            <person name="Magnuson J.K."/>
            <person name="Henrissat B."/>
            <person name="Mortensen U.H."/>
            <person name="Larsen T.O."/>
            <person name="Devries R.P."/>
            <person name="Grigoriev I.V."/>
            <person name="Machida M."/>
            <person name="Baker S.E."/>
            <person name="Andersen M.R."/>
        </authorList>
    </citation>
    <scope>NUCLEOTIDE SEQUENCE [LARGE SCALE GENOMIC DNA]</scope>
    <source>
        <strain evidence="2 3">CBS 151.66</strain>
    </source>
</reference>
<evidence type="ECO:0000313" key="3">
    <source>
        <dbReference type="Proteomes" id="UP000326565"/>
    </source>
</evidence>